<dbReference type="KEGG" id="afo:Afer_1094"/>
<accession>C7LZ69</accession>
<keyword evidence="11" id="KW-1185">Reference proteome</keyword>
<organism evidence="10 11">
    <name type="scientific">Acidimicrobium ferrooxidans (strain DSM 10331 / JCM 15462 / NBRC 103882 / ICP)</name>
    <dbReference type="NCBI Taxonomy" id="525909"/>
    <lineage>
        <taxon>Bacteria</taxon>
        <taxon>Bacillati</taxon>
        <taxon>Actinomycetota</taxon>
        <taxon>Acidimicrobiia</taxon>
        <taxon>Acidimicrobiales</taxon>
        <taxon>Acidimicrobiaceae</taxon>
        <taxon>Acidimicrobium</taxon>
    </lineage>
</organism>
<dbReference type="UniPathway" id="UPA00035">
    <property type="reaction ID" value="UER00044"/>
</dbReference>
<feature type="active site" description="Proton acceptor" evidence="8">
    <location>
        <position position="47"/>
    </location>
</feature>
<gene>
    <name evidence="8" type="primary">trpA</name>
    <name evidence="10" type="ordered locus">Afer_1094</name>
</gene>
<comment type="pathway">
    <text evidence="1 8">Amino-acid biosynthesis; L-tryptophan biosynthesis; L-tryptophan from chorismate: step 5/5.</text>
</comment>
<dbReference type="NCBIfam" id="TIGR00262">
    <property type="entry name" value="trpA"/>
    <property type="match status" value="1"/>
</dbReference>
<evidence type="ECO:0000256" key="6">
    <source>
        <dbReference type="ARBA" id="ARBA00023239"/>
    </source>
</evidence>
<dbReference type="STRING" id="525909.Afer_1094"/>
<comment type="subunit">
    <text evidence="2 8">Tetramer of two alpha and two beta chains.</text>
</comment>
<dbReference type="SUPFAM" id="SSF51366">
    <property type="entry name" value="Ribulose-phoshate binding barrel"/>
    <property type="match status" value="1"/>
</dbReference>
<evidence type="ECO:0000313" key="10">
    <source>
        <dbReference type="EMBL" id="ACU54027.1"/>
    </source>
</evidence>
<keyword evidence="5 8" id="KW-0057">Aromatic amino acid biosynthesis</keyword>
<comment type="similarity">
    <text evidence="8 9">Belongs to the TrpA family.</text>
</comment>
<dbReference type="HOGENOM" id="CLU_016734_0_0_11"/>
<evidence type="ECO:0000256" key="9">
    <source>
        <dbReference type="RuleBase" id="RU003662"/>
    </source>
</evidence>
<dbReference type="OrthoDB" id="9804578at2"/>
<dbReference type="InterPro" id="IPR002028">
    <property type="entry name" value="Trp_synthase_suA"/>
</dbReference>
<dbReference type="EMBL" id="CP001631">
    <property type="protein sequence ID" value="ACU54027.1"/>
    <property type="molecule type" value="Genomic_DNA"/>
</dbReference>
<proteinExistence type="inferred from homology"/>
<comment type="catalytic activity">
    <reaction evidence="7 8">
        <text>(1S,2R)-1-C-(indol-3-yl)glycerol 3-phosphate + L-serine = D-glyceraldehyde 3-phosphate + L-tryptophan + H2O</text>
        <dbReference type="Rhea" id="RHEA:10532"/>
        <dbReference type="ChEBI" id="CHEBI:15377"/>
        <dbReference type="ChEBI" id="CHEBI:33384"/>
        <dbReference type="ChEBI" id="CHEBI:57912"/>
        <dbReference type="ChEBI" id="CHEBI:58866"/>
        <dbReference type="ChEBI" id="CHEBI:59776"/>
        <dbReference type="EC" id="4.2.1.20"/>
    </reaction>
</comment>
<feature type="active site" description="Proton acceptor" evidence="8">
    <location>
        <position position="58"/>
    </location>
</feature>
<keyword evidence="4 8" id="KW-0822">Tryptophan biosynthesis</keyword>
<dbReference type="GO" id="GO:0004834">
    <property type="term" value="F:tryptophan synthase activity"/>
    <property type="evidence" value="ECO:0007669"/>
    <property type="project" value="UniProtKB-UniRule"/>
</dbReference>
<dbReference type="InterPro" id="IPR011060">
    <property type="entry name" value="RibuloseP-bd_barrel"/>
</dbReference>
<evidence type="ECO:0000256" key="1">
    <source>
        <dbReference type="ARBA" id="ARBA00004733"/>
    </source>
</evidence>
<keyword evidence="6 8" id="KW-0456">Lyase</keyword>
<dbReference type="eggNOG" id="COG0159">
    <property type="taxonomic scope" value="Bacteria"/>
</dbReference>
<dbReference type="Pfam" id="PF00290">
    <property type="entry name" value="Trp_syntA"/>
    <property type="match status" value="1"/>
</dbReference>
<sequence length="269" mass="28048">MSGLGAHLRSRVERGRSVIVPYVCAGARDGWEDDVVALAEGGADAIEIGIPFSDPSMDGPTIQRASEVALQRGTTVAGTIAALRNLVVGVPLVVMTYYNLLYHQGLERAAGRLAEAGVAGVIIPDLSIEEAEPWWRAAREVGLETVQLVAPSTPPARMERIVRAAEGFVYAVGLMGVTGERDQLAETATEIAGRLAGRAELAVLVGIGVSSPEHAAAVVEAGADGAVVGSAIVRRVLEGAPPAELGEFVRALHEAGDRAMEHRGRQPVA</sequence>
<keyword evidence="3 8" id="KW-0028">Amino-acid biosynthesis</keyword>
<dbReference type="CDD" id="cd04724">
    <property type="entry name" value="Tryptophan_synthase_alpha"/>
    <property type="match status" value="1"/>
</dbReference>
<reference evidence="10 11" key="1">
    <citation type="journal article" date="2009" name="Stand. Genomic Sci.">
        <title>Complete genome sequence of Acidimicrobium ferrooxidans type strain (ICP).</title>
        <authorList>
            <person name="Clum A."/>
            <person name="Nolan M."/>
            <person name="Lang E."/>
            <person name="Glavina Del Rio T."/>
            <person name="Tice H."/>
            <person name="Copeland A."/>
            <person name="Cheng J.F."/>
            <person name="Lucas S."/>
            <person name="Chen F."/>
            <person name="Bruce D."/>
            <person name="Goodwin L."/>
            <person name="Pitluck S."/>
            <person name="Ivanova N."/>
            <person name="Mavrommatis K."/>
            <person name="Mikhailova N."/>
            <person name="Pati A."/>
            <person name="Chen A."/>
            <person name="Palaniappan K."/>
            <person name="Goker M."/>
            <person name="Spring S."/>
            <person name="Land M."/>
            <person name="Hauser L."/>
            <person name="Chang Y.J."/>
            <person name="Jeffries C.C."/>
            <person name="Chain P."/>
            <person name="Bristow J."/>
            <person name="Eisen J.A."/>
            <person name="Markowitz V."/>
            <person name="Hugenholtz P."/>
            <person name="Kyrpides N.C."/>
            <person name="Klenk H.P."/>
            <person name="Lapidus A."/>
        </authorList>
    </citation>
    <scope>NUCLEOTIDE SEQUENCE [LARGE SCALE GENOMIC DNA]</scope>
    <source>
        <strain evidence="11">DSM 10331 / JCM 15462 / NBRC 103882 / ICP</strain>
    </source>
</reference>
<evidence type="ECO:0000256" key="5">
    <source>
        <dbReference type="ARBA" id="ARBA00023141"/>
    </source>
</evidence>
<name>C7LZ69_ACIFD</name>
<dbReference type="PANTHER" id="PTHR43406">
    <property type="entry name" value="TRYPTOPHAN SYNTHASE, ALPHA CHAIN"/>
    <property type="match status" value="1"/>
</dbReference>
<dbReference type="PANTHER" id="PTHR43406:SF1">
    <property type="entry name" value="TRYPTOPHAN SYNTHASE ALPHA CHAIN, CHLOROPLASTIC"/>
    <property type="match status" value="1"/>
</dbReference>
<protein>
    <recommendedName>
        <fullName evidence="8">Tryptophan synthase alpha chain</fullName>
        <ecNumber evidence="8">4.2.1.20</ecNumber>
    </recommendedName>
</protein>
<evidence type="ECO:0000256" key="3">
    <source>
        <dbReference type="ARBA" id="ARBA00022605"/>
    </source>
</evidence>
<dbReference type="Proteomes" id="UP000000771">
    <property type="component" value="Chromosome"/>
</dbReference>
<comment type="function">
    <text evidence="8">The alpha subunit is responsible for the aldol cleavage of indoleglycerol phosphate to indole and glyceraldehyde 3-phosphate.</text>
</comment>
<dbReference type="RefSeq" id="WP_015798513.1">
    <property type="nucleotide sequence ID" value="NC_013124.1"/>
</dbReference>
<evidence type="ECO:0000256" key="4">
    <source>
        <dbReference type="ARBA" id="ARBA00022822"/>
    </source>
</evidence>
<dbReference type="AlphaFoldDB" id="C7LZ69"/>
<dbReference type="HAMAP" id="MF_00131">
    <property type="entry name" value="Trp_synth_alpha"/>
    <property type="match status" value="1"/>
</dbReference>
<evidence type="ECO:0000256" key="2">
    <source>
        <dbReference type="ARBA" id="ARBA00011270"/>
    </source>
</evidence>
<dbReference type="EC" id="4.2.1.20" evidence="8"/>
<evidence type="ECO:0000313" key="11">
    <source>
        <dbReference type="Proteomes" id="UP000000771"/>
    </source>
</evidence>
<dbReference type="Gene3D" id="3.20.20.70">
    <property type="entry name" value="Aldolase class I"/>
    <property type="match status" value="1"/>
</dbReference>
<dbReference type="GO" id="GO:0005829">
    <property type="term" value="C:cytosol"/>
    <property type="evidence" value="ECO:0007669"/>
    <property type="project" value="TreeGrafter"/>
</dbReference>
<evidence type="ECO:0000256" key="7">
    <source>
        <dbReference type="ARBA" id="ARBA00049047"/>
    </source>
</evidence>
<dbReference type="InterPro" id="IPR013785">
    <property type="entry name" value="Aldolase_TIM"/>
</dbReference>
<evidence type="ECO:0000256" key="8">
    <source>
        <dbReference type="HAMAP-Rule" id="MF_00131"/>
    </source>
</evidence>